<sequence>MESRHLGGTFSSPCDSKKRSRADEADIFNEHDLPDMARDAICGKFLKKSEFYFLSGGRRRPHNSCPSSRVPVVGCCEKTPPIPGPSPYDLRPSSARSSPRYTSAIHEHEAVESAVSRSDLSSLRMDLRDLNRDELAALISELDEYETFIKQLLGEHWAQYMARFSASENRDGVLEPDWAISPPNAASDQKRAEERPRYPARLVPGYIKSAFRAPSHVHAASRAQNTTIYHSPTPIPPKPPHLSHKYPSCDAPRPEPPASDIAYGSDPPPRRTSPAAGKGSAATVGSATGPRTPILLNSPVPRTDNQHSFSLTSPRPSPSPRPSQHPHDVTAAFTDAQRRGPVYDIRVPQTAWPRSSPASGTGVPVGAVVNRSFIPNDVRNGPISISRTPRFPKEADGSHNKSNPFPEPQPTAREDSFRTAYFFKQLPPPPSRPPS</sequence>
<feature type="region of interest" description="Disordered" evidence="1">
    <location>
        <begin position="174"/>
        <end position="197"/>
    </location>
</feature>
<protein>
    <submittedName>
        <fullName evidence="2">Uncharacterized protein</fullName>
    </submittedName>
</protein>
<proteinExistence type="predicted"/>
<evidence type="ECO:0000256" key="1">
    <source>
        <dbReference type="SAM" id="MobiDB-lite"/>
    </source>
</evidence>
<gene>
    <name evidence="2" type="ORF">Vafri_4832</name>
</gene>
<reference evidence="2" key="1">
    <citation type="journal article" date="2021" name="Proc. Natl. Acad. Sci. U.S.A.">
        <title>Three genomes in the algal genus Volvox reveal the fate of a haploid sex-determining region after a transition to homothallism.</title>
        <authorList>
            <person name="Yamamoto K."/>
            <person name="Hamaji T."/>
            <person name="Kawai-Toyooka H."/>
            <person name="Matsuzaki R."/>
            <person name="Takahashi F."/>
            <person name="Nishimura Y."/>
            <person name="Kawachi M."/>
            <person name="Noguchi H."/>
            <person name="Minakuchi Y."/>
            <person name="Umen J.G."/>
            <person name="Toyoda A."/>
            <person name="Nozaki H."/>
        </authorList>
    </citation>
    <scope>NUCLEOTIDE SEQUENCE</scope>
    <source>
        <strain evidence="2">NIES-3780</strain>
    </source>
</reference>
<evidence type="ECO:0000313" key="2">
    <source>
        <dbReference type="EMBL" id="GIL48141.1"/>
    </source>
</evidence>
<dbReference type="Proteomes" id="UP000747399">
    <property type="component" value="Unassembled WGS sequence"/>
</dbReference>
<feature type="region of interest" description="Disordered" evidence="1">
    <location>
        <begin position="1"/>
        <end position="21"/>
    </location>
</feature>
<dbReference type="EMBL" id="BNCO01000005">
    <property type="protein sequence ID" value="GIL48141.1"/>
    <property type="molecule type" value="Genomic_DNA"/>
</dbReference>
<dbReference type="AlphaFoldDB" id="A0A8J4AYI4"/>
<keyword evidence="3" id="KW-1185">Reference proteome</keyword>
<organism evidence="2 3">
    <name type="scientific">Volvox africanus</name>
    <dbReference type="NCBI Taxonomy" id="51714"/>
    <lineage>
        <taxon>Eukaryota</taxon>
        <taxon>Viridiplantae</taxon>
        <taxon>Chlorophyta</taxon>
        <taxon>core chlorophytes</taxon>
        <taxon>Chlorophyceae</taxon>
        <taxon>CS clade</taxon>
        <taxon>Chlamydomonadales</taxon>
        <taxon>Volvocaceae</taxon>
        <taxon>Volvox</taxon>
    </lineage>
</organism>
<evidence type="ECO:0000313" key="3">
    <source>
        <dbReference type="Proteomes" id="UP000747399"/>
    </source>
</evidence>
<feature type="region of interest" description="Disordered" evidence="1">
    <location>
        <begin position="374"/>
        <end position="435"/>
    </location>
</feature>
<feature type="compositionally biased region" description="Basic and acidic residues" evidence="1">
    <location>
        <begin position="188"/>
        <end position="197"/>
    </location>
</feature>
<comment type="caution">
    <text evidence="2">The sequence shown here is derived from an EMBL/GenBank/DDBJ whole genome shotgun (WGS) entry which is preliminary data.</text>
</comment>
<feature type="compositionally biased region" description="Pro residues" evidence="1">
    <location>
        <begin position="426"/>
        <end position="435"/>
    </location>
</feature>
<feature type="region of interest" description="Disordered" evidence="1">
    <location>
        <begin position="81"/>
        <end position="101"/>
    </location>
</feature>
<name>A0A8J4AYI4_9CHLO</name>
<accession>A0A8J4AYI4</accession>
<feature type="region of interest" description="Disordered" evidence="1">
    <location>
        <begin position="228"/>
        <end position="343"/>
    </location>
</feature>